<organism evidence="2 3">
    <name type="scientific">Dryococelus australis</name>
    <dbReference type="NCBI Taxonomy" id="614101"/>
    <lineage>
        <taxon>Eukaryota</taxon>
        <taxon>Metazoa</taxon>
        <taxon>Ecdysozoa</taxon>
        <taxon>Arthropoda</taxon>
        <taxon>Hexapoda</taxon>
        <taxon>Insecta</taxon>
        <taxon>Pterygota</taxon>
        <taxon>Neoptera</taxon>
        <taxon>Polyneoptera</taxon>
        <taxon>Phasmatodea</taxon>
        <taxon>Verophasmatodea</taxon>
        <taxon>Anareolatae</taxon>
        <taxon>Phasmatidae</taxon>
        <taxon>Eurycanthinae</taxon>
        <taxon>Dryococelus</taxon>
    </lineage>
</organism>
<feature type="region of interest" description="Disordered" evidence="1">
    <location>
        <begin position="402"/>
        <end position="424"/>
    </location>
</feature>
<protein>
    <submittedName>
        <fullName evidence="2">Uncharacterized protein</fullName>
    </submittedName>
</protein>
<evidence type="ECO:0000256" key="1">
    <source>
        <dbReference type="SAM" id="MobiDB-lite"/>
    </source>
</evidence>
<keyword evidence="3" id="KW-1185">Reference proteome</keyword>
<evidence type="ECO:0000313" key="3">
    <source>
        <dbReference type="Proteomes" id="UP001159363"/>
    </source>
</evidence>
<dbReference type="Proteomes" id="UP001159363">
    <property type="component" value="Chromosome X"/>
</dbReference>
<feature type="region of interest" description="Disordered" evidence="1">
    <location>
        <begin position="1"/>
        <end position="22"/>
    </location>
</feature>
<sequence length="456" mass="50001">MAGSEVEPMSSRNARVERFTAEPPRSVRHVLKNPAAWKETPRGDVCDRQRMAAVPTVSPGSGRGRTTHNNACLPPPPPPFFPIAHGGKTLSRARQLRSATRPPASHAPTPMLTCDSLPISTLASHQGEQGSMHGQVTRFSQVRIVPDDAVGRRFISGISCFPAPLFQRRSIFTSITLIGSQDLAVKSRPNPSTHIIPEAKTSRPCRSTCIPWKFRWGQGVKGYDFHSVLRSGATRLTHTWEVLLQYRYVRKIFSPLAAENNSTLNSALDHLVLDTCVDTIDRGNRKPPYVILLSAKEADMQHDGNLFPSGLLVAAVSLPSLTTGAVGGKWLYGASKEVCLRLTVPTLEVWVLRLDSVAKPLPQMLQWKGRFLARSTCASWFLRCCCRLDSWMKALPHSAYLPPEDSENNDQGGVSESSSKLNGSSTSCQEVFAFGSSNTSGWTMVLSGSRLADMRN</sequence>
<proteinExistence type="predicted"/>
<evidence type="ECO:0000313" key="2">
    <source>
        <dbReference type="EMBL" id="KAJ8885417.1"/>
    </source>
</evidence>
<comment type="caution">
    <text evidence="2">The sequence shown here is derived from an EMBL/GenBank/DDBJ whole genome shotgun (WGS) entry which is preliminary data.</text>
</comment>
<gene>
    <name evidence="2" type="ORF">PR048_011614</name>
</gene>
<reference evidence="2 3" key="1">
    <citation type="submission" date="2023-02" db="EMBL/GenBank/DDBJ databases">
        <title>LHISI_Scaffold_Assembly.</title>
        <authorList>
            <person name="Stuart O.P."/>
            <person name="Cleave R."/>
            <person name="Magrath M.J.L."/>
            <person name="Mikheyev A.S."/>
        </authorList>
    </citation>
    <scope>NUCLEOTIDE SEQUENCE [LARGE SCALE GENOMIC DNA]</scope>
    <source>
        <strain evidence="2">Daus_M_001</strain>
        <tissue evidence="2">Leg muscle</tissue>
    </source>
</reference>
<accession>A0ABQ9HM76</accession>
<name>A0ABQ9HM76_9NEOP</name>
<dbReference type="EMBL" id="JARBHB010000004">
    <property type="protein sequence ID" value="KAJ8885417.1"/>
    <property type="molecule type" value="Genomic_DNA"/>
</dbReference>
<feature type="compositionally biased region" description="Polar residues" evidence="1">
    <location>
        <begin position="409"/>
        <end position="424"/>
    </location>
</feature>